<dbReference type="PaxDb" id="8022-A0A060YKR3"/>
<protein>
    <submittedName>
        <fullName evidence="1">Uncharacterized protein</fullName>
    </submittedName>
</protein>
<name>A0A060YKR3_ONCMY</name>
<evidence type="ECO:0000313" key="2">
    <source>
        <dbReference type="Proteomes" id="UP000193380"/>
    </source>
</evidence>
<reference evidence="1" key="2">
    <citation type="submission" date="2014-03" db="EMBL/GenBank/DDBJ databases">
        <authorList>
            <person name="Genoscope - CEA"/>
        </authorList>
    </citation>
    <scope>NUCLEOTIDE SEQUENCE</scope>
</reference>
<gene>
    <name evidence="1" type="ORF">GSONMT00013252001</name>
</gene>
<accession>A0A060YKR3</accession>
<proteinExistence type="predicted"/>
<reference evidence="1" key="1">
    <citation type="journal article" date="2014" name="Nat. Commun.">
        <title>The rainbow trout genome provides novel insights into evolution after whole-genome duplication in vertebrates.</title>
        <authorList>
            <person name="Berthelot C."/>
            <person name="Brunet F."/>
            <person name="Chalopin D."/>
            <person name="Juanchich A."/>
            <person name="Bernard M."/>
            <person name="Noel B."/>
            <person name="Bento P."/>
            <person name="Da Silva C."/>
            <person name="Labadie K."/>
            <person name="Alberti A."/>
            <person name="Aury J.M."/>
            <person name="Louis A."/>
            <person name="Dehais P."/>
            <person name="Bardou P."/>
            <person name="Montfort J."/>
            <person name="Klopp C."/>
            <person name="Cabau C."/>
            <person name="Gaspin C."/>
            <person name="Thorgaard G.H."/>
            <person name="Boussaha M."/>
            <person name="Quillet E."/>
            <person name="Guyomard R."/>
            <person name="Galiana D."/>
            <person name="Bobe J."/>
            <person name="Volff J.N."/>
            <person name="Genet C."/>
            <person name="Wincker P."/>
            <person name="Jaillon O."/>
            <person name="Roest Crollius H."/>
            <person name="Guiguen Y."/>
        </authorList>
    </citation>
    <scope>NUCLEOTIDE SEQUENCE [LARGE SCALE GENOMIC DNA]</scope>
</reference>
<organism evidence="1 2">
    <name type="scientific">Oncorhynchus mykiss</name>
    <name type="common">Rainbow trout</name>
    <name type="synonym">Salmo gairdneri</name>
    <dbReference type="NCBI Taxonomy" id="8022"/>
    <lineage>
        <taxon>Eukaryota</taxon>
        <taxon>Metazoa</taxon>
        <taxon>Chordata</taxon>
        <taxon>Craniata</taxon>
        <taxon>Vertebrata</taxon>
        <taxon>Euteleostomi</taxon>
        <taxon>Actinopterygii</taxon>
        <taxon>Neopterygii</taxon>
        <taxon>Teleostei</taxon>
        <taxon>Protacanthopterygii</taxon>
        <taxon>Salmoniformes</taxon>
        <taxon>Salmonidae</taxon>
        <taxon>Salmoninae</taxon>
        <taxon>Oncorhynchus</taxon>
    </lineage>
</organism>
<dbReference type="AlphaFoldDB" id="A0A060YKR3"/>
<dbReference type="Proteomes" id="UP000193380">
    <property type="component" value="Unassembled WGS sequence"/>
</dbReference>
<sequence length="81" mass="9577">MPKSLEWPFLFNILEAFNFPAEIIHLIQILYKCPKAKIYTNSTLSDEIAFERAQDRDVSSPPSCLHWQLNRLQKELDRTQK</sequence>
<dbReference type="EMBL" id="FR913287">
    <property type="protein sequence ID" value="CDQ92453.1"/>
    <property type="molecule type" value="Genomic_DNA"/>
</dbReference>
<evidence type="ECO:0000313" key="1">
    <source>
        <dbReference type="EMBL" id="CDQ92453.1"/>
    </source>
</evidence>